<gene>
    <name evidence="3" type="ORF">CLV93_10694</name>
    <name evidence="2" type="ORF">JCM18694_31510</name>
</gene>
<evidence type="ECO:0000256" key="1">
    <source>
        <dbReference type="SAM" id="Phobius"/>
    </source>
</evidence>
<evidence type="ECO:0000313" key="4">
    <source>
        <dbReference type="Proteomes" id="UP000240621"/>
    </source>
</evidence>
<feature type="transmembrane region" description="Helical" evidence="1">
    <location>
        <begin position="6"/>
        <end position="26"/>
    </location>
</feature>
<feature type="transmembrane region" description="Helical" evidence="1">
    <location>
        <begin position="38"/>
        <end position="56"/>
    </location>
</feature>
<reference evidence="2 5" key="2">
    <citation type="submission" date="2019-10" db="EMBL/GenBank/DDBJ databases">
        <title>Prolixibacter strains distinguished by the presence of nitrate reductase genes were adept at nitrate-dependent anaerobic corrosion of metallic iron and carbon steel.</title>
        <authorList>
            <person name="Iino T."/>
            <person name="Shono N."/>
            <person name="Ito K."/>
            <person name="Nakamura R."/>
            <person name="Sueoka K."/>
            <person name="Harayama S."/>
            <person name="Ohkuma M."/>
        </authorList>
    </citation>
    <scope>NUCLEOTIDE SEQUENCE [LARGE SCALE GENOMIC DNA]</scope>
    <source>
        <strain evidence="2 5">MIC1-1</strain>
    </source>
</reference>
<dbReference type="RefSeq" id="WP_106542565.1">
    <property type="nucleotide sequence ID" value="NZ_BLAU01000001.1"/>
</dbReference>
<organism evidence="3 4">
    <name type="scientific">Prolixibacter denitrificans</name>
    <dbReference type="NCBI Taxonomy" id="1541063"/>
    <lineage>
        <taxon>Bacteria</taxon>
        <taxon>Pseudomonadati</taxon>
        <taxon>Bacteroidota</taxon>
        <taxon>Bacteroidia</taxon>
        <taxon>Marinilabiliales</taxon>
        <taxon>Prolixibacteraceae</taxon>
        <taxon>Prolixibacter</taxon>
    </lineage>
</organism>
<dbReference type="OrthoDB" id="9871422at2"/>
<protein>
    <submittedName>
        <fullName evidence="3">Uncharacterized protein</fullName>
    </submittedName>
</protein>
<dbReference type="Proteomes" id="UP000240621">
    <property type="component" value="Unassembled WGS sequence"/>
</dbReference>
<dbReference type="Proteomes" id="UP000396862">
    <property type="component" value="Unassembled WGS sequence"/>
</dbReference>
<reference evidence="3 4" key="1">
    <citation type="submission" date="2018-03" db="EMBL/GenBank/DDBJ databases">
        <title>Genomic Encyclopedia of Archaeal and Bacterial Type Strains, Phase II (KMG-II): from individual species to whole genera.</title>
        <authorList>
            <person name="Goeker M."/>
        </authorList>
    </citation>
    <scope>NUCLEOTIDE SEQUENCE [LARGE SCALE GENOMIC DNA]</scope>
    <source>
        <strain evidence="3 4">DSM 27267</strain>
    </source>
</reference>
<comment type="caution">
    <text evidence="3">The sequence shown here is derived from an EMBL/GenBank/DDBJ whole genome shotgun (WGS) entry which is preliminary data.</text>
</comment>
<keyword evidence="1" id="KW-0472">Membrane</keyword>
<keyword evidence="1" id="KW-0812">Transmembrane</keyword>
<evidence type="ECO:0000313" key="5">
    <source>
        <dbReference type="Proteomes" id="UP000396862"/>
    </source>
</evidence>
<sequence>MNAGIVISIVFGVVYIILTHFIAEYIGKNRTIGYGRSVFWCILLTPVIGIFIVLLSPKTKE</sequence>
<dbReference type="EMBL" id="BLAU01000001">
    <property type="protein sequence ID" value="GET22905.1"/>
    <property type="molecule type" value="Genomic_DNA"/>
</dbReference>
<evidence type="ECO:0000313" key="3">
    <source>
        <dbReference type="EMBL" id="PSK82350.1"/>
    </source>
</evidence>
<keyword evidence="5" id="KW-1185">Reference proteome</keyword>
<proteinExistence type="predicted"/>
<keyword evidence="1" id="KW-1133">Transmembrane helix</keyword>
<evidence type="ECO:0000313" key="2">
    <source>
        <dbReference type="EMBL" id="GET22905.1"/>
    </source>
</evidence>
<dbReference type="AlphaFoldDB" id="A0A2P8CBK0"/>
<name>A0A2P8CBK0_9BACT</name>
<dbReference type="EMBL" id="PYGC01000006">
    <property type="protein sequence ID" value="PSK82350.1"/>
    <property type="molecule type" value="Genomic_DNA"/>
</dbReference>
<accession>A0A2P8CBK0</accession>